<name>A0A1J1DYU7_9BACT</name>
<organism evidence="7 8">
    <name type="scientific">Candidatus Desulfovibrio trichonymphae</name>
    <dbReference type="NCBI Taxonomy" id="1725232"/>
    <lineage>
        <taxon>Bacteria</taxon>
        <taxon>Pseudomonadati</taxon>
        <taxon>Thermodesulfobacteriota</taxon>
        <taxon>Desulfovibrionia</taxon>
        <taxon>Desulfovibrionales</taxon>
        <taxon>Desulfovibrionaceae</taxon>
        <taxon>Desulfovibrio</taxon>
    </lineage>
</organism>
<dbReference type="OrthoDB" id="5459399at2"/>
<comment type="subcellular location">
    <subcellularLocation>
        <location evidence="1">Membrane</location>
        <topology evidence="1">Multi-pass membrane protein</topology>
    </subcellularLocation>
</comment>
<dbReference type="Proteomes" id="UP000242645">
    <property type="component" value="Chromosome"/>
</dbReference>
<dbReference type="Pfam" id="PF03379">
    <property type="entry name" value="CcmB"/>
    <property type="match status" value="1"/>
</dbReference>
<dbReference type="EMBL" id="AP017368">
    <property type="protein sequence ID" value="BAV92302.1"/>
    <property type="molecule type" value="Genomic_DNA"/>
</dbReference>
<evidence type="ECO:0000256" key="3">
    <source>
        <dbReference type="ARBA" id="ARBA00022692"/>
    </source>
</evidence>
<feature type="transmembrane region" description="Helical" evidence="6">
    <location>
        <begin position="163"/>
        <end position="182"/>
    </location>
</feature>
<evidence type="ECO:0000256" key="5">
    <source>
        <dbReference type="ARBA" id="ARBA00023136"/>
    </source>
</evidence>
<accession>A0A1J1DYU7</accession>
<evidence type="ECO:0000256" key="4">
    <source>
        <dbReference type="ARBA" id="ARBA00022989"/>
    </source>
</evidence>
<dbReference type="GO" id="GO:0016020">
    <property type="term" value="C:membrane"/>
    <property type="evidence" value="ECO:0007669"/>
    <property type="project" value="UniProtKB-SubCell"/>
</dbReference>
<keyword evidence="8" id="KW-1185">Reference proteome</keyword>
<evidence type="ECO:0000256" key="6">
    <source>
        <dbReference type="SAM" id="Phobius"/>
    </source>
</evidence>
<dbReference type="GO" id="GO:0017004">
    <property type="term" value="P:cytochrome complex assembly"/>
    <property type="evidence" value="ECO:0007669"/>
    <property type="project" value="InterPro"/>
</dbReference>
<reference evidence="7 8" key="1">
    <citation type="journal article" date="2017" name="ISME J.">
        <title>Genome of 'Ca. Desulfovibrio trichonymphae', an H2-oxidizing bacterium in a tripartite symbiotic system within a protist cell in the termite gut.</title>
        <authorList>
            <person name="Kuwahara H."/>
            <person name="Yuki M."/>
            <person name="Izawa K."/>
            <person name="Ohkuma M."/>
            <person name="Hongoh Y."/>
        </authorList>
    </citation>
    <scope>NUCLEOTIDE SEQUENCE [LARGE SCALE GENOMIC DNA]</scope>
    <source>
        <strain evidence="7 8">Rs-N31</strain>
    </source>
</reference>
<gene>
    <name evidence="7" type="primary">ccmB</name>
    <name evidence="7" type="ORF">RSDT_0790</name>
</gene>
<dbReference type="GO" id="GO:0015232">
    <property type="term" value="F:heme transmembrane transporter activity"/>
    <property type="evidence" value="ECO:0007669"/>
    <property type="project" value="InterPro"/>
</dbReference>
<evidence type="ECO:0000313" key="8">
    <source>
        <dbReference type="Proteomes" id="UP000242645"/>
    </source>
</evidence>
<feature type="transmembrane region" description="Helical" evidence="6">
    <location>
        <begin position="197"/>
        <end position="222"/>
    </location>
</feature>
<sequence length="225" mass="23751">MLRLTLAVARKDLSLTLWRGNGLMQALLLGLLLFFVFSLSQEVGENLSPQSAAAVFWLSSTFCQVLIFNQLYALEEINNSHLGLLLSPAPILAVWLGKAIAGFVLLLFAQLLFLPAAVVFLGQSLHGPLPPAVAILLLVDTGMCALGSLLGALAQGQAASESLLSIVLFPLLTPLLLAGIGVDAQTFGNHSSNGPDAWMGIACAFDAIFLAVGLLLFSFIYAGEE</sequence>
<feature type="transmembrane region" description="Helical" evidence="6">
    <location>
        <begin position="95"/>
        <end position="120"/>
    </location>
</feature>
<protein>
    <submittedName>
        <fullName evidence="7">Cytochrome c-type biogenesis protein, heme ABC exporter transmembrane protein CcmB</fullName>
    </submittedName>
</protein>
<dbReference type="PRINTS" id="PR01414">
    <property type="entry name" value="CCMBBIOGNSIS"/>
</dbReference>
<evidence type="ECO:0000256" key="2">
    <source>
        <dbReference type="ARBA" id="ARBA00010544"/>
    </source>
</evidence>
<keyword evidence="5 6" id="KW-0472">Membrane</keyword>
<keyword evidence="3 6" id="KW-0812">Transmembrane</keyword>
<dbReference type="KEGG" id="dtr:RSDT_0790"/>
<keyword evidence="4 6" id="KW-1133">Transmembrane helix</keyword>
<dbReference type="InterPro" id="IPR003544">
    <property type="entry name" value="Cyt_c_biogenesis_CcmB"/>
</dbReference>
<comment type="similarity">
    <text evidence="2">Belongs to the CcmB/CycW/HelB family.</text>
</comment>
<feature type="transmembrane region" description="Helical" evidence="6">
    <location>
        <begin position="21"/>
        <end position="40"/>
    </location>
</feature>
<feature type="transmembrane region" description="Helical" evidence="6">
    <location>
        <begin position="132"/>
        <end position="151"/>
    </location>
</feature>
<evidence type="ECO:0000313" key="7">
    <source>
        <dbReference type="EMBL" id="BAV92302.1"/>
    </source>
</evidence>
<dbReference type="AlphaFoldDB" id="A0A1J1DYU7"/>
<proteinExistence type="inferred from homology"/>
<evidence type="ECO:0000256" key="1">
    <source>
        <dbReference type="ARBA" id="ARBA00004141"/>
    </source>
</evidence>
<dbReference type="RefSeq" id="WP_096399816.1">
    <property type="nucleotide sequence ID" value="NZ_AP017368.1"/>
</dbReference>